<dbReference type="InterPro" id="IPR013154">
    <property type="entry name" value="ADH-like_N"/>
</dbReference>
<dbReference type="EMBL" id="CP046161">
    <property type="protein sequence ID" value="QKO30317.1"/>
    <property type="molecule type" value="Genomic_DNA"/>
</dbReference>
<feature type="domain" description="Alcohol dehydrogenase-like N-terminal" evidence="2">
    <location>
        <begin position="26"/>
        <end position="123"/>
    </location>
</feature>
<dbReference type="RefSeq" id="WP_086034890.1">
    <property type="nucleotide sequence ID" value="NZ_CP046051.1"/>
</dbReference>
<keyword evidence="6" id="KW-1185">Reference proteome</keyword>
<dbReference type="CDD" id="cd08238">
    <property type="entry name" value="sorbose_phosphate_red"/>
    <property type="match status" value="1"/>
</dbReference>
<accession>A0A859DM72</accession>
<dbReference type="InterPro" id="IPR011032">
    <property type="entry name" value="GroES-like_sf"/>
</dbReference>
<dbReference type="GO" id="GO:0016491">
    <property type="term" value="F:oxidoreductase activity"/>
    <property type="evidence" value="ECO:0007669"/>
    <property type="project" value="UniProtKB-KW"/>
</dbReference>
<dbReference type="PANTHER" id="PTHR43401:SF2">
    <property type="entry name" value="L-THREONINE 3-DEHYDROGENASE"/>
    <property type="match status" value="1"/>
</dbReference>
<dbReference type="Proteomes" id="UP000509623">
    <property type="component" value="Chromosome"/>
</dbReference>
<evidence type="ECO:0000259" key="2">
    <source>
        <dbReference type="Pfam" id="PF08240"/>
    </source>
</evidence>
<dbReference type="EMBL" id="CP046051">
    <property type="protein sequence ID" value="QKN23077.1"/>
    <property type="molecule type" value="Genomic_DNA"/>
</dbReference>
<reference evidence="4" key="3">
    <citation type="journal article" date="2022" name="Int. J. Syst. Evol. Microbiol.">
        <title>Caproicibacterium lactatifermentans sp. nov., isolated from pit clay used for the production of Chinese strong aroma-type liquor.</title>
        <authorList>
            <person name="Wang H."/>
            <person name="Gu Y."/>
            <person name="Zhao D."/>
            <person name="Qiao Z."/>
            <person name="Zheng J."/>
            <person name="Gao J."/>
            <person name="Ren C."/>
            <person name="Xu Y."/>
        </authorList>
    </citation>
    <scope>NUCLEOTIDE SEQUENCE</scope>
    <source>
        <strain evidence="4">JNU-WLY1368</strain>
    </source>
</reference>
<evidence type="ECO:0000256" key="1">
    <source>
        <dbReference type="ARBA" id="ARBA00023002"/>
    </source>
</evidence>
<organism evidence="3 5">
    <name type="scientific">Caproicibacterium lactatifermentans</name>
    <dbReference type="NCBI Taxonomy" id="2666138"/>
    <lineage>
        <taxon>Bacteria</taxon>
        <taxon>Bacillati</taxon>
        <taxon>Bacillota</taxon>
        <taxon>Clostridia</taxon>
        <taxon>Eubacteriales</taxon>
        <taxon>Oscillospiraceae</taxon>
        <taxon>Caproicibacterium</taxon>
    </lineage>
</organism>
<protein>
    <submittedName>
        <fullName evidence="3">Zinc-binding dehydrogenase</fullName>
    </submittedName>
</protein>
<dbReference type="SUPFAM" id="SSF51735">
    <property type="entry name" value="NAD(P)-binding Rossmann-fold domains"/>
    <property type="match status" value="1"/>
</dbReference>
<dbReference type="SUPFAM" id="SSF50129">
    <property type="entry name" value="GroES-like"/>
    <property type="match status" value="1"/>
</dbReference>
<dbReference type="Gene3D" id="3.90.180.10">
    <property type="entry name" value="Medium-chain alcohol dehydrogenases, catalytic domain"/>
    <property type="match status" value="1"/>
</dbReference>
<name>A0A859DM72_9FIRM</name>
<gene>
    <name evidence="3" type="ORF">GJQ69_00400</name>
    <name evidence="4" type="ORF">GKP14_04380</name>
</gene>
<sequence>MKTRAVRLYGANDLRTEEFDLPDIKDDEILVKVVSDSICMSTYKCAILGKAHKRVPQNVDTHPTIMGHEFAGDIVKVGKKHQNEFQPGMKFAQQPALNYKGTMWSPGYSYEFFGGDCTYCIIPPEVMELGCLIPYTGRAYYEASLAEPMSCCIGAMHACFHTEMGSYIHSMGTKENGTMALLAAAGPMGMGAVDYALHSGRNPRLLVVADISKERLERASRMFSAEDAAKIGTEIHFVNIAGEDNPAALLRKYAPDGYDDVFAFAPVTSVCELASAVLGRDGCLNFFAGPTDKKFSAKLNYYDVHYNSAHVIGTTGGNMSDLKESLRLSSAGQTNPAVMVTHVGGLNVAAETTLNLPKIPGGKKLIYTHLNMPLTAISDFPKIGEKDPRFAALAEITEAHNGLWCPEAEEYLLKNCKQD</sequence>
<proteinExistence type="predicted"/>
<dbReference type="InterPro" id="IPR036291">
    <property type="entry name" value="NAD(P)-bd_dom_sf"/>
</dbReference>
<dbReference type="Pfam" id="PF08240">
    <property type="entry name" value="ADH_N"/>
    <property type="match status" value="1"/>
</dbReference>
<dbReference type="Gene3D" id="3.40.50.720">
    <property type="entry name" value="NAD(P)-binding Rossmann-like Domain"/>
    <property type="match status" value="1"/>
</dbReference>
<keyword evidence="1" id="KW-0560">Oxidoreductase</keyword>
<dbReference type="KEGG" id="clf:GJQ69_00400"/>
<reference evidence="4" key="2">
    <citation type="journal article" date="2021" name="Appl. Environ. Microbiol.">
        <title>Adaptability of a Caproate-Producing Bacterium Contributes to Its Dominance in an Anaerobic Fermentation System.</title>
        <authorList>
            <person name="Wang H."/>
            <person name="Gu Y."/>
            <person name="Zhou W."/>
            <person name="Zhao D."/>
            <person name="Qiao Z."/>
            <person name="Zheng J."/>
            <person name="Gao J."/>
            <person name="Chen X."/>
            <person name="Ren C."/>
            <person name="Xu Y."/>
        </authorList>
    </citation>
    <scope>NUCLEOTIDE SEQUENCE</scope>
    <source>
        <strain evidence="4">JNU-WLY1368</strain>
    </source>
</reference>
<dbReference type="Proteomes" id="UP000501316">
    <property type="component" value="Chromosome"/>
</dbReference>
<evidence type="ECO:0000313" key="4">
    <source>
        <dbReference type="EMBL" id="QKO30317.1"/>
    </source>
</evidence>
<evidence type="ECO:0000313" key="3">
    <source>
        <dbReference type="EMBL" id="QKN23077.1"/>
    </source>
</evidence>
<evidence type="ECO:0000313" key="5">
    <source>
        <dbReference type="Proteomes" id="UP000501316"/>
    </source>
</evidence>
<dbReference type="AlphaFoldDB" id="A0A859DM72"/>
<reference evidence="5 6" key="1">
    <citation type="submission" date="2019-11" db="EMBL/GenBank/DDBJ databases">
        <authorList>
            <person name="Ren C."/>
            <person name="Wang H."/>
            <person name="Xu Y."/>
        </authorList>
    </citation>
    <scope>NUCLEOTIDE SEQUENCE [LARGE SCALE GENOMIC DNA]</scope>
    <source>
        <strain evidence="6">JNU-WLY1368</strain>
        <strain evidence="3 5">LBM 19010</strain>
    </source>
</reference>
<dbReference type="PANTHER" id="PTHR43401">
    <property type="entry name" value="L-THREONINE 3-DEHYDROGENASE"/>
    <property type="match status" value="1"/>
</dbReference>
<dbReference type="InterPro" id="IPR050129">
    <property type="entry name" value="Zn_alcohol_dh"/>
</dbReference>
<evidence type="ECO:0000313" key="6">
    <source>
        <dbReference type="Proteomes" id="UP000509623"/>
    </source>
</evidence>